<dbReference type="EMBL" id="BAAARJ010000036">
    <property type="protein sequence ID" value="GAA2639708.1"/>
    <property type="molecule type" value="Genomic_DNA"/>
</dbReference>
<comment type="subcellular location">
    <subcellularLocation>
        <location evidence="1">Cell membrane</location>
        <topology evidence="1">Multi-pass membrane protein</topology>
    </subcellularLocation>
</comment>
<evidence type="ECO:0000313" key="8">
    <source>
        <dbReference type="Proteomes" id="UP001501447"/>
    </source>
</evidence>
<keyword evidence="2" id="KW-1003">Cell membrane</keyword>
<organism evidence="7 8">
    <name type="scientific">Streptomyces axinellae</name>
    <dbReference type="NCBI Taxonomy" id="552788"/>
    <lineage>
        <taxon>Bacteria</taxon>
        <taxon>Bacillati</taxon>
        <taxon>Actinomycetota</taxon>
        <taxon>Actinomycetes</taxon>
        <taxon>Kitasatosporales</taxon>
        <taxon>Streptomycetaceae</taxon>
        <taxon>Streptomyces</taxon>
    </lineage>
</organism>
<feature type="transmembrane region" description="Helical" evidence="6">
    <location>
        <begin position="23"/>
        <end position="40"/>
    </location>
</feature>
<dbReference type="RefSeq" id="WP_344570746.1">
    <property type="nucleotide sequence ID" value="NZ_BAAARJ010000036.1"/>
</dbReference>
<feature type="transmembrane region" description="Helical" evidence="6">
    <location>
        <begin position="95"/>
        <end position="121"/>
    </location>
</feature>
<protein>
    <recommendedName>
        <fullName evidence="9">Integral membrane protein</fullName>
    </recommendedName>
</protein>
<name>A0ABN3R066_9ACTN</name>
<keyword evidence="8" id="KW-1185">Reference proteome</keyword>
<feature type="transmembrane region" description="Helical" evidence="6">
    <location>
        <begin position="61"/>
        <end position="83"/>
    </location>
</feature>
<evidence type="ECO:0000256" key="4">
    <source>
        <dbReference type="ARBA" id="ARBA00022989"/>
    </source>
</evidence>
<evidence type="ECO:0000256" key="3">
    <source>
        <dbReference type="ARBA" id="ARBA00022692"/>
    </source>
</evidence>
<dbReference type="Pfam" id="PF03706">
    <property type="entry name" value="LPG_synthase_TM"/>
    <property type="match status" value="1"/>
</dbReference>
<dbReference type="Proteomes" id="UP001501447">
    <property type="component" value="Unassembled WGS sequence"/>
</dbReference>
<reference evidence="7 8" key="1">
    <citation type="journal article" date="2019" name="Int. J. Syst. Evol. Microbiol.">
        <title>The Global Catalogue of Microorganisms (GCM) 10K type strain sequencing project: providing services to taxonomists for standard genome sequencing and annotation.</title>
        <authorList>
            <consortium name="The Broad Institute Genomics Platform"/>
            <consortium name="The Broad Institute Genome Sequencing Center for Infectious Disease"/>
            <person name="Wu L."/>
            <person name="Ma J."/>
        </authorList>
    </citation>
    <scope>NUCLEOTIDE SEQUENCE [LARGE SCALE GENOMIC DNA]</scope>
    <source>
        <strain evidence="7 8">JCM 16373</strain>
    </source>
</reference>
<feature type="transmembrane region" description="Helical" evidence="6">
    <location>
        <begin position="171"/>
        <end position="190"/>
    </location>
</feature>
<sequence>MVNQPERVPEDTAQHRAAAVRPWWWVVSAVLLVLAVAVAVTRRDELGKALRLIGGADPERLVAAAVLEGVSLLWLAAVQRWLLRAGDSRIGLGTVTAIVLGANALAGALPGGAAFAAAWVFRQLRKRQVSQALAGAVLVTAGALSSLALFLLLVAGVLAGGSGGPGAALRPGVLVVAACGAVLVALAYGLSRLRRVRRRAWRLWRRIGLRSSRLLDIEQSLSRAVRHARTVHPGLRPWLGPFAFALLNWLCDLACLLACAWSLGVGVPWQGIVTAYALTQLAGSLRLTPGGLGVVETSLSALLTWYGLRAEQAIAVTLLYRTMSYWALQPVGWAALLGLLLPHRRGRHRTAPPPE</sequence>
<feature type="transmembrane region" description="Helical" evidence="6">
    <location>
        <begin position="133"/>
        <end position="159"/>
    </location>
</feature>
<keyword evidence="3 6" id="KW-0812">Transmembrane</keyword>
<evidence type="ECO:0000313" key="7">
    <source>
        <dbReference type="EMBL" id="GAA2639708.1"/>
    </source>
</evidence>
<evidence type="ECO:0000256" key="2">
    <source>
        <dbReference type="ARBA" id="ARBA00022475"/>
    </source>
</evidence>
<dbReference type="PANTHER" id="PTHR39087">
    <property type="entry name" value="UPF0104 MEMBRANE PROTEIN MJ1595"/>
    <property type="match status" value="1"/>
</dbReference>
<evidence type="ECO:0008006" key="9">
    <source>
        <dbReference type="Google" id="ProtNLM"/>
    </source>
</evidence>
<dbReference type="InterPro" id="IPR022791">
    <property type="entry name" value="L-PG_synthase/AglD"/>
</dbReference>
<dbReference type="NCBIfam" id="TIGR00374">
    <property type="entry name" value="flippase-like domain"/>
    <property type="match status" value="1"/>
</dbReference>
<dbReference type="PANTHER" id="PTHR39087:SF2">
    <property type="entry name" value="UPF0104 MEMBRANE PROTEIN MJ1595"/>
    <property type="match status" value="1"/>
</dbReference>
<proteinExistence type="predicted"/>
<evidence type="ECO:0000256" key="6">
    <source>
        <dbReference type="SAM" id="Phobius"/>
    </source>
</evidence>
<keyword evidence="5 6" id="KW-0472">Membrane</keyword>
<comment type="caution">
    <text evidence="7">The sequence shown here is derived from an EMBL/GenBank/DDBJ whole genome shotgun (WGS) entry which is preliminary data.</text>
</comment>
<evidence type="ECO:0000256" key="5">
    <source>
        <dbReference type="ARBA" id="ARBA00023136"/>
    </source>
</evidence>
<evidence type="ECO:0000256" key="1">
    <source>
        <dbReference type="ARBA" id="ARBA00004651"/>
    </source>
</evidence>
<gene>
    <name evidence="7" type="ORF">GCM10009863_65970</name>
</gene>
<keyword evidence="4 6" id="KW-1133">Transmembrane helix</keyword>
<accession>A0ABN3R066</accession>